<dbReference type="GO" id="GO:0005254">
    <property type="term" value="F:chloride channel activity"/>
    <property type="evidence" value="ECO:0007669"/>
    <property type="project" value="UniProtKB-KW"/>
</dbReference>
<dbReference type="EMBL" id="JADPIE010000001">
    <property type="protein sequence ID" value="MBF8435673.1"/>
    <property type="molecule type" value="Genomic_DNA"/>
</dbReference>
<evidence type="ECO:0000256" key="4">
    <source>
        <dbReference type="ARBA" id="ARBA00022989"/>
    </source>
</evidence>
<evidence type="ECO:0000256" key="2">
    <source>
        <dbReference type="ARBA" id="ARBA00022448"/>
    </source>
</evidence>
<keyword evidence="8" id="KW-0868">Chloride</keyword>
<evidence type="ECO:0000256" key="1">
    <source>
        <dbReference type="ARBA" id="ARBA00004141"/>
    </source>
</evidence>
<reference evidence="11" key="1">
    <citation type="submission" date="2020-11" db="EMBL/GenBank/DDBJ databases">
        <title>Halonatronomonas betainensis gen. nov., sp. nov. a novel haloalkaliphilic representative of the family Halanaerobiacae capable of betaine degradation.</title>
        <authorList>
            <person name="Boltyanskaya Y."/>
            <person name="Kevbrin V."/>
            <person name="Detkova E."/>
            <person name="Grouzdev D.S."/>
            <person name="Koziaeva V."/>
            <person name="Zhilina T."/>
        </authorList>
    </citation>
    <scope>NUCLEOTIDE SEQUENCE</scope>
    <source>
        <strain evidence="11">Z-7014</strain>
    </source>
</reference>
<feature type="transmembrane region" description="Helical" evidence="10">
    <location>
        <begin position="154"/>
        <end position="178"/>
    </location>
</feature>
<dbReference type="InterPro" id="IPR014743">
    <property type="entry name" value="Cl-channel_core"/>
</dbReference>
<feature type="transmembrane region" description="Helical" evidence="10">
    <location>
        <begin position="331"/>
        <end position="349"/>
    </location>
</feature>
<evidence type="ECO:0000256" key="8">
    <source>
        <dbReference type="ARBA" id="ARBA00023214"/>
    </source>
</evidence>
<feature type="transmembrane region" description="Helical" evidence="10">
    <location>
        <begin position="190"/>
        <end position="210"/>
    </location>
</feature>
<accession>A0A931F7N4</accession>
<evidence type="ECO:0000256" key="6">
    <source>
        <dbReference type="ARBA" id="ARBA00023136"/>
    </source>
</evidence>
<feature type="transmembrane region" description="Helical" evidence="10">
    <location>
        <begin position="20"/>
        <end position="46"/>
    </location>
</feature>
<keyword evidence="9" id="KW-0407">Ion channel</keyword>
<feature type="transmembrane region" description="Helical" evidence="10">
    <location>
        <begin position="58"/>
        <end position="75"/>
    </location>
</feature>
<dbReference type="InterPro" id="IPR001807">
    <property type="entry name" value="ClC"/>
</dbReference>
<evidence type="ECO:0000256" key="9">
    <source>
        <dbReference type="ARBA" id="ARBA00023303"/>
    </source>
</evidence>
<dbReference type="SUPFAM" id="SSF81340">
    <property type="entry name" value="Clc chloride channel"/>
    <property type="match status" value="1"/>
</dbReference>
<dbReference type="PANTHER" id="PTHR43427:SF6">
    <property type="entry name" value="CHLORIDE CHANNEL PROTEIN CLC-E"/>
    <property type="match status" value="1"/>
</dbReference>
<feature type="transmembrane region" description="Helical" evidence="10">
    <location>
        <begin position="231"/>
        <end position="249"/>
    </location>
</feature>
<dbReference type="Pfam" id="PF00654">
    <property type="entry name" value="Voltage_CLC"/>
    <property type="match status" value="1"/>
</dbReference>
<feature type="transmembrane region" description="Helical" evidence="10">
    <location>
        <begin position="356"/>
        <end position="375"/>
    </location>
</feature>
<dbReference type="CDD" id="cd00400">
    <property type="entry name" value="Voltage_gated_ClC"/>
    <property type="match status" value="1"/>
</dbReference>
<dbReference type="PANTHER" id="PTHR43427">
    <property type="entry name" value="CHLORIDE CHANNEL PROTEIN CLC-E"/>
    <property type="match status" value="1"/>
</dbReference>
<dbReference type="AlphaFoldDB" id="A0A931F7N4"/>
<keyword evidence="7" id="KW-0869">Chloride channel</keyword>
<comment type="caution">
    <text evidence="11">The sequence shown here is derived from an EMBL/GenBank/DDBJ whole genome shotgun (WGS) entry which is preliminary data.</text>
</comment>
<keyword evidence="6 10" id="KW-0472">Membrane</keyword>
<evidence type="ECO:0000313" key="12">
    <source>
        <dbReference type="Proteomes" id="UP000621436"/>
    </source>
</evidence>
<dbReference type="GO" id="GO:0034707">
    <property type="term" value="C:chloride channel complex"/>
    <property type="evidence" value="ECO:0007669"/>
    <property type="project" value="UniProtKB-KW"/>
</dbReference>
<dbReference type="Gene3D" id="1.10.3080.10">
    <property type="entry name" value="Clc chloride channel"/>
    <property type="match status" value="1"/>
</dbReference>
<organism evidence="11 12">
    <name type="scientific">Halonatronomonas betaini</name>
    <dbReference type="NCBI Taxonomy" id="2778430"/>
    <lineage>
        <taxon>Bacteria</taxon>
        <taxon>Bacillati</taxon>
        <taxon>Bacillota</taxon>
        <taxon>Clostridia</taxon>
        <taxon>Halanaerobiales</taxon>
        <taxon>Halarsenatibacteraceae</taxon>
        <taxon>Halonatronomonas</taxon>
    </lineage>
</organism>
<evidence type="ECO:0000256" key="7">
    <source>
        <dbReference type="ARBA" id="ARBA00023173"/>
    </source>
</evidence>
<feature type="transmembrane region" description="Helical" evidence="10">
    <location>
        <begin position="381"/>
        <end position="406"/>
    </location>
</feature>
<feature type="transmembrane region" description="Helical" evidence="10">
    <location>
        <begin position="269"/>
        <end position="289"/>
    </location>
</feature>
<keyword evidence="12" id="KW-1185">Reference proteome</keyword>
<comment type="subcellular location">
    <subcellularLocation>
        <location evidence="1">Membrane</location>
        <topology evidence="1">Multi-pass membrane protein</topology>
    </subcellularLocation>
</comment>
<gene>
    <name evidence="11" type="ORF">I0Q91_01145</name>
</gene>
<evidence type="ECO:0000256" key="10">
    <source>
        <dbReference type="SAM" id="Phobius"/>
    </source>
</evidence>
<dbReference type="PRINTS" id="PR00762">
    <property type="entry name" value="CLCHANNEL"/>
</dbReference>
<evidence type="ECO:0000256" key="3">
    <source>
        <dbReference type="ARBA" id="ARBA00022692"/>
    </source>
</evidence>
<dbReference type="Proteomes" id="UP000621436">
    <property type="component" value="Unassembled WGS sequence"/>
</dbReference>
<evidence type="ECO:0000256" key="5">
    <source>
        <dbReference type="ARBA" id="ARBA00023065"/>
    </source>
</evidence>
<dbReference type="InterPro" id="IPR050368">
    <property type="entry name" value="ClC-type_chloride_channel"/>
</dbReference>
<name>A0A931F7N4_9FIRM</name>
<evidence type="ECO:0000313" key="11">
    <source>
        <dbReference type="EMBL" id="MBF8435673.1"/>
    </source>
</evidence>
<proteinExistence type="predicted"/>
<protein>
    <submittedName>
        <fullName evidence="11">Chloride channel protein</fullName>
    </submittedName>
</protein>
<keyword evidence="2" id="KW-0813">Transport</keyword>
<sequence length="433" mass="45936">MNLKLDKVKKDTIESLQYIIKWTLIAVLVGLIVGLAAVVFTGALNIGIDLLSGLSGTWWVYIMPIFGLFMSGWLTSTFAPEAAGHGTDAIIESYNENWGRVNFIVVPVKLIASVFTIAFGGSAGREGPTVQMGGGLGYLIGKKLKLSLVDTRKIVICGMAASFGSIFTAPLAGGIFGAEVLYRDDIEYNMLFTSLVSSITAYFLFAIVMGQERLFKFPIPSGYSFVPERDILLFVGIGVIVGLISLVYIKSLYGYEEINEHIELPTYAQTAIGGALTGLMAVIATPLILGTGMSLVEQISVNGGFSLGLLFMLLIGKILATSFTIGSGGSGGVVAPSLTIGAITGAIIARVINFDFPLAIITASAAGVLGSAAHIPLTTSILIAEIFGIELIIPGTIVCFAGAWIARSDTLYRESYVSRFEMAKVLHHFGSEK</sequence>
<keyword evidence="5" id="KW-0406">Ion transport</keyword>
<feature type="transmembrane region" description="Helical" evidence="10">
    <location>
        <begin position="301"/>
        <end position="325"/>
    </location>
</feature>
<keyword evidence="4 10" id="KW-1133">Transmembrane helix</keyword>
<dbReference type="RefSeq" id="WP_270452322.1">
    <property type="nucleotide sequence ID" value="NZ_JADPIE010000001.1"/>
</dbReference>
<keyword evidence="3 10" id="KW-0812">Transmembrane</keyword>